<dbReference type="SUPFAM" id="SSF81901">
    <property type="entry name" value="HCP-like"/>
    <property type="match status" value="2"/>
</dbReference>
<keyword evidence="1" id="KW-0732">Signal</keyword>
<dbReference type="SMART" id="SM00671">
    <property type="entry name" value="SEL1"/>
    <property type="match status" value="7"/>
</dbReference>
<dbReference type="PANTHER" id="PTHR11102">
    <property type="entry name" value="SEL-1-LIKE PROTEIN"/>
    <property type="match status" value="1"/>
</dbReference>
<evidence type="ECO:0000256" key="1">
    <source>
        <dbReference type="SAM" id="SignalP"/>
    </source>
</evidence>
<protein>
    <submittedName>
        <fullName evidence="2">Sel1 repeat family protein</fullName>
    </submittedName>
</protein>
<dbReference type="InterPro" id="IPR050767">
    <property type="entry name" value="Sel1_AlgK"/>
</dbReference>
<comment type="caution">
    <text evidence="2">The sequence shown here is derived from an EMBL/GenBank/DDBJ whole genome shotgun (WGS) entry which is preliminary data.</text>
</comment>
<dbReference type="Pfam" id="PF08238">
    <property type="entry name" value="Sel1"/>
    <property type="match status" value="7"/>
</dbReference>
<dbReference type="PANTHER" id="PTHR11102:SF160">
    <property type="entry name" value="ERAD-ASSOCIATED E3 UBIQUITIN-PROTEIN LIGASE COMPONENT HRD3"/>
    <property type="match status" value="1"/>
</dbReference>
<sequence length="537" mass="58170">MHYLGSRARAAAFFMLVAATSAPVLADYKAGVDALAVRDYATARAQFEREPDNANAIYQLSRMATLGLGEPRNETRAAALLRRAADAGSLPAKLDLVYALGNGTGVARDTAQAVRILEELSTAGNVEAALILGRALYYGWWELKKDEARASGLFQRAMDAGNDNGTTMYAITLLSGNGVAKDEARGAELLKLASDRGNTAAQIEYASLLTRGTAVTRDYAAAAALYRKAAETGHANAQYGVALAYWQGWGVPREAATAVRWADAAAQQGNNWAQLLLGDAFNSGVGVPRNRTEAVYWYTVASRGGTSASERANERRVILAKDMPQADIDNVVKRADAYTPQAGVRPRQEALPALAHGDSVQIGSVKLDVPAPRGYTNGWQTAEWVQQMRPNDPELRPLLMVLTRQEDMDRVKLSLPGPYRNIEIGRYGADPAVAVTPAMFADIRKQMRDQVQAAVAAGKYRLDKVVADDDRAYALVRSGISQANRVDGFALLLLKQRVLVLMFTGYRTEHLAELQDLVKDTVSELASSNRGGFFSQQ</sequence>
<accession>A0A931MI98</accession>
<gene>
    <name evidence="2" type="ORF">I5803_16410</name>
</gene>
<dbReference type="Gene3D" id="1.25.40.10">
    <property type="entry name" value="Tetratricopeptide repeat domain"/>
    <property type="match status" value="2"/>
</dbReference>
<evidence type="ECO:0000313" key="2">
    <source>
        <dbReference type="EMBL" id="MBG9389614.1"/>
    </source>
</evidence>
<feature type="signal peptide" evidence="1">
    <location>
        <begin position="1"/>
        <end position="26"/>
    </location>
</feature>
<keyword evidence="3" id="KW-1185">Reference proteome</keyword>
<dbReference type="RefSeq" id="WP_196987400.1">
    <property type="nucleotide sequence ID" value="NZ_JADWYS010000001.1"/>
</dbReference>
<organism evidence="2 3">
    <name type="scientific">Caenimonas aquaedulcis</name>
    <dbReference type="NCBI Taxonomy" id="2793270"/>
    <lineage>
        <taxon>Bacteria</taxon>
        <taxon>Pseudomonadati</taxon>
        <taxon>Pseudomonadota</taxon>
        <taxon>Betaproteobacteria</taxon>
        <taxon>Burkholderiales</taxon>
        <taxon>Comamonadaceae</taxon>
        <taxon>Caenimonas</taxon>
    </lineage>
</organism>
<feature type="chain" id="PRO_5037711115" evidence="1">
    <location>
        <begin position="27"/>
        <end position="537"/>
    </location>
</feature>
<reference evidence="2" key="1">
    <citation type="submission" date="2020-11" db="EMBL/GenBank/DDBJ databases">
        <title>Bacterial whole genome sequence for Caenimonas sp. DR4.4.</title>
        <authorList>
            <person name="Le V."/>
            <person name="Ko S.-R."/>
            <person name="Ahn C.-Y."/>
            <person name="Oh H.-M."/>
        </authorList>
    </citation>
    <scope>NUCLEOTIDE SEQUENCE</scope>
    <source>
        <strain evidence="2">DR4.4</strain>
    </source>
</reference>
<name>A0A931MI98_9BURK</name>
<dbReference type="Proteomes" id="UP000651050">
    <property type="component" value="Unassembled WGS sequence"/>
</dbReference>
<dbReference type="EMBL" id="JADWYS010000001">
    <property type="protein sequence ID" value="MBG9389614.1"/>
    <property type="molecule type" value="Genomic_DNA"/>
</dbReference>
<evidence type="ECO:0000313" key="3">
    <source>
        <dbReference type="Proteomes" id="UP000651050"/>
    </source>
</evidence>
<dbReference type="InterPro" id="IPR006597">
    <property type="entry name" value="Sel1-like"/>
</dbReference>
<proteinExistence type="predicted"/>
<dbReference type="AlphaFoldDB" id="A0A931MI98"/>
<dbReference type="InterPro" id="IPR011990">
    <property type="entry name" value="TPR-like_helical_dom_sf"/>
</dbReference>